<evidence type="ECO:0000313" key="3">
    <source>
        <dbReference type="Proteomes" id="UP001465976"/>
    </source>
</evidence>
<keyword evidence="3" id="KW-1185">Reference proteome</keyword>
<dbReference type="EMBL" id="JBAHYK010000051">
    <property type="protein sequence ID" value="KAL0579686.1"/>
    <property type="molecule type" value="Genomic_DNA"/>
</dbReference>
<dbReference type="Proteomes" id="UP001465976">
    <property type="component" value="Unassembled WGS sequence"/>
</dbReference>
<proteinExistence type="predicted"/>
<organism evidence="2 3">
    <name type="scientific">Marasmius crinis-equi</name>
    <dbReference type="NCBI Taxonomy" id="585013"/>
    <lineage>
        <taxon>Eukaryota</taxon>
        <taxon>Fungi</taxon>
        <taxon>Dikarya</taxon>
        <taxon>Basidiomycota</taxon>
        <taxon>Agaricomycotina</taxon>
        <taxon>Agaricomycetes</taxon>
        <taxon>Agaricomycetidae</taxon>
        <taxon>Agaricales</taxon>
        <taxon>Marasmiineae</taxon>
        <taxon>Marasmiaceae</taxon>
        <taxon>Marasmius</taxon>
    </lineage>
</organism>
<evidence type="ECO:0000313" key="2">
    <source>
        <dbReference type="EMBL" id="KAL0579686.1"/>
    </source>
</evidence>
<gene>
    <name evidence="2" type="ORF">V5O48_002316</name>
</gene>
<accession>A0ABR3FW02</accession>
<reference evidence="2 3" key="1">
    <citation type="submission" date="2024-02" db="EMBL/GenBank/DDBJ databases">
        <title>A draft genome for the cacao thread blight pathogen Marasmius crinis-equi.</title>
        <authorList>
            <person name="Cohen S.P."/>
            <person name="Baruah I.K."/>
            <person name="Amoako-Attah I."/>
            <person name="Bukari Y."/>
            <person name="Meinhardt L.W."/>
            <person name="Bailey B.A."/>
        </authorList>
    </citation>
    <scope>NUCLEOTIDE SEQUENCE [LARGE SCALE GENOMIC DNA]</scope>
    <source>
        <strain evidence="2 3">GH-76</strain>
    </source>
</reference>
<feature type="region of interest" description="Disordered" evidence="1">
    <location>
        <begin position="1"/>
        <end position="20"/>
    </location>
</feature>
<protein>
    <submittedName>
        <fullName evidence="2">Uncharacterized protein</fullName>
    </submittedName>
</protein>
<comment type="caution">
    <text evidence="2">The sequence shown here is derived from an EMBL/GenBank/DDBJ whole genome shotgun (WGS) entry which is preliminary data.</text>
</comment>
<evidence type="ECO:0000256" key="1">
    <source>
        <dbReference type="SAM" id="MobiDB-lite"/>
    </source>
</evidence>
<sequence>MSSSSSSSQDTFAELRPEQNPPSNFTTFVLAVLKRMNREDPHSIDQEVLRRCIAMSSSYLVGDTCMDPENGMQTWYTGFSHLVDVVVALHAKDQLELETINAASKACSECWSVGGAWRGLEGGRDGIRKLAPKLKRLLDENGRTYKGERVYAP</sequence>
<name>A0ABR3FW02_9AGAR</name>